<dbReference type="EMBL" id="BAFC01000117">
    <property type="protein sequence ID" value="GAB41064.1"/>
    <property type="molecule type" value="Genomic_DNA"/>
</dbReference>
<feature type="transmembrane region" description="Helical" evidence="8">
    <location>
        <begin position="231"/>
        <end position="249"/>
    </location>
</feature>
<evidence type="ECO:0000256" key="7">
    <source>
        <dbReference type="ARBA" id="ARBA00023136"/>
    </source>
</evidence>
<keyword evidence="7 8" id="KW-0472">Membrane</keyword>
<dbReference type="InterPro" id="IPR052017">
    <property type="entry name" value="TSUP"/>
</dbReference>
<reference evidence="9 10" key="1">
    <citation type="submission" date="2012-02" db="EMBL/GenBank/DDBJ databases">
        <title>Whole genome shotgun sequence of Gordonia sputi NBRC 100414.</title>
        <authorList>
            <person name="Yoshida I."/>
            <person name="Hosoyama A."/>
            <person name="Tsuchikane K."/>
            <person name="Katsumata H."/>
            <person name="Yamazaki S."/>
            <person name="Fujita N."/>
        </authorList>
    </citation>
    <scope>NUCLEOTIDE SEQUENCE [LARGE SCALE GENOMIC DNA]</scope>
    <source>
        <strain evidence="9 10">NBRC 100414</strain>
    </source>
</reference>
<evidence type="ECO:0000256" key="5">
    <source>
        <dbReference type="ARBA" id="ARBA00022692"/>
    </source>
</evidence>
<sequence>MSIDVVVLLVAAVAAGWVDAVVGGGGLIMIPALLITNPGLVPATALGTNKLMAIFGTSSAAWRYSRRVPMDVRRLAPVFACAVVFSALGALVAGLLPADVFTPIVLVLLVAVGLFVALNPRFGSHDVTGKSRRSIILGLVICGVVIAFYDGVLGPGTGTFLIITLTALVGTSFLESSAMAKVINTGTNLGALAVFAAQGHVMWLLGLALAVGNIAGAQLGSHMALGRGSSFVRWVLLVVVVVMVAKLGFDMVGTPDRSRG</sequence>
<keyword evidence="10" id="KW-1185">Reference proteome</keyword>
<proteinExistence type="inferred from homology"/>
<keyword evidence="6 8" id="KW-1133">Transmembrane helix</keyword>
<organism evidence="9 10">
    <name type="scientific">Gordonia sputi NBRC 100414</name>
    <dbReference type="NCBI Taxonomy" id="1089453"/>
    <lineage>
        <taxon>Bacteria</taxon>
        <taxon>Bacillati</taxon>
        <taxon>Actinomycetota</taxon>
        <taxon>Actinomycetes</taxon>
        <taxon>Mycobacteriales</taxon>
        <taxon>Gordoniaceae</taxon>
        <taxon>Gordonia</taxon>
    </lineage>
</organism>
<evidence type="ECO:0000256" key="3">
    <source>
        <dbReference type="ARBA" id="ARBA00022448"/>
    </source>
</evidence>
<evidence type="ECO:0000256" key="8">
    <source>
        <dbReference type="RuleBase" id="RU363041"/>
    </source>
</evidence>
<protein>
    <recommendedName>
        <fullName evidence="8">Probable membrane transporter protein</fullName>
    </recommendedName>
</protein>
<evidence type="ECO:0000313" key="10">
    <source>
        <dbReference type="Proteomes" id="UP000005845"/>
    </source>
</evidence>
<accession>H5U5Q6</accession>
<dbReference type="InterPro" id="IPR002781">
    <property type="entry name" value="TM_pro_TauE-like"/>
</dbReference>
<gene>
    <name evidence="9" type="ORF">GOSPT_119_00150</name>
</gene>
<keyword evidence="5 8" id="KW-0812">Transmembrane</keyword>
<comment type="caution">
    <text evidence="9">The sequence shown here is derived from an EMBL/GenBank/DDBJ whole genome shotgun (WGS) entry which is preliminary data.</text>
</comment>
<dbReference type="AlphaFoldDB" id="H5U5Q6"/>
<feature type="transmembrane region" description="Helical" evidence="8">
    <location>
        <begin position="189"/>
        <end position="211"/>
    </location>
</feature>
<evidence type="ECO:0000256" key="6">
    <source>
        <dbReference type="ARBA" id="ARBA00022989"/>
    </source>
</evidence>
<feature type="transmembrane region" description="Helical" evidence="8">
    <location>
        <begin position="134"/>
        <end position="152"/>
    </location>
</feature>
<feature type="transmembrane region" description="Helical" evidence="8">
    <location>
        <begin position="44"/>
        <end position="64"/>
    </location>
</feature>
<comment type="subcellular location">
    <subcellularLocation>
        <location evidence="1 8">Cell membrane</location>
        <topology evidence="1 8">Multi-pass membrane protein</topology>
    </subcellularLocation>
</comment>
<keyword evidence="3" id="KW-0813">Transport</keyword>
<name>H5U5Q6_9ACTN</name>
<dbReference type="PANTHER" id="PTHR30269">
    <property type="entry name" value="TRANSMEMBRANE PROTEIN YFCA"/>
    <property type="match status" value="1"/>
</dbReference>
<dbReference type="Pfam" id="PF01925">
    <property type="entry name" value="TauE"/>
    <property type="match status" value="1"/>
</dbReference>
<evidence type="ECO:0000256" key="4">
    <source>
        <dbReference type="ARBA" id="ARBA00022475"/>
    </source>
</evidence>
<evidence type="ECO:0000256" key="1">
    <source>
        <dbReference type="ARBA" id="ARBA00004651"/>
    </source>
</evidence>
<dbReference type="PANTHER" id="PTHR30269:SF0">
    <property type="entry name" value="MEMBRANE TRANSPORTER PROTEIN YFCA-RELATED"/>
    <property type="match status" value="1"/>
</dbReference>
<feature type="transmembrane region" description="Helical" evidence="8">
    <location>
        <begin position="104"/>
        <end position="122"/>
    </location>
</feature>
<dbReference type="GO" id="GO:0005886">
    <property type="term" value="C:plasma membrane"/>
    <property type="evidence" value="ECO:0007669"/>
    <property type="project" value="UniProtKB-SubCell"/>
</dbReference>
<feature type="transmembrane region" description="Helical" evidence="8">
    <location>
        <begin position="158"/>
        <end position="177"/>
    </location>
</feature>
<feature type="transmembrane region" description="Helical" evidence="8">
    <location>
        <begin position="76"/>
        <end position="98"/>
    </location>
</feature>
<dbReference type="eggNOG" id="COG0730">
    <property type="taxonomic scope" value="Bacteria"/>
</dbReference>
<evidence type="ECO:0000313" key="9">
    <source>
        <dbReference type="EMBL" id="GAB41064.1"/>
    </source>
</evidence>
<dbReference type="Proteomes" id="UP000005845">
    <property type="component" value="Unassembled WGS sequence"/>
</dbReference>
<comment type="similarity">
    <text evidence="2 8">Belongs to the 4-toluene sulfonate uptake permease (TSUP) (TC 2.A.102) family.</text>
</comment>
<keyword evidence="4 8" id="KW-1003">Cell membrane</keyword>
<evidence type="ECO:0000256" key="2">
    <source>
        <dbReference type="ARBA" id="ARBA00009142"/>
    </source>
</evidence>